<proteinExistence type="inferred from homology"/>
<dbReference type="EMBL" id="MU004242">
    <property type="protein sequence ID" value="KAF2664552.1"/>
    <property type="molecule type" value="Genomic_DNA"/>
</dbReference>
<keyword evidence="5 7" id="KW-0733">Signal recognition particle</keyword>
<dbReference type="OrthoDB" id="19209at2759"/>
<dbReference type="Pfam" id="PF02290">
    <property type="entry name" value="SRP14"/>
    <property type="match status" value="1"/>
</dbReference>
<dbReference type="InterPro" id="IPR009018">
    <property type="entry name" value="Signal_recog_particle_SRP9/14"/>
</dbReference>
<dbReference type="GO" id="GO:0006614">
    <property type="term" value="P:SRP-dependent cotranslational protein targeting to membrane"/>
    <property type="evidence" value="ECO:0007669"/>
    <property type="project" value="UniProtKB-UniRule"/>
</dbReference>
<keyword evidence="10" id="KW-1185">Reference proteome</keyword>
<feature type="compositionally biased region" description="Basic residues" evidence="8">
    <location>
        <begin position="115"/>
        <end position="131"/>
    </location>
</feature>
<comment type="similarity">
    <text evidence="2 7">Belongs to the SRP14 family.</text>
</comment>
<gene>
    <name evidence="9" type="ORF">BT63DRAFT_460043</name>
</gene>
<organism evidence="9 10">
    <name type="scientific">Microthyrium microscopicum</name>
    <dbReference type="NCBI Taxonomy" id="703497"/>
    <lineage>
        <taxon>Eukaryota</taxon>
        <taxon>Fungi</taxon>
        <taxon>Dikarya</taxon>
        <taxon>Ascomycota</taxon>
        <taxon>Pezizomycotina</taxon>
        <taxon>Dothideomycetes</taxon>
        <taxon>Dothideomycetes incertae sedis</taxon>
        <taxon>Microthyriales</taxon>
        <taxon>Microthyriaceae</taxon>
        <taxon>Microthyrium</taxon>
    </lineage>
</organism>
<evidence type="ECO:0000313" key="10">
    <source>
        <dbReference type="Proteomes" id="UP000799302"/>
    </source>
</evidence>
<dbReference type="SUPFAM" id="SSF54762">
    <property type="entry name" value="Signal recognition particle alu RNA binding heterodimer, SRP9/14"/>
    <property type="match status" value="1"/>
</dbReference>
<dbReference type="GO" id="GO:0005786">
    <property type="term" value="C:signal recognition particle, endoplasmic reticulum targeting"/>
    <property type="evidence" value="ECO:0007669"/>
    <property type="project" value="UniProtKB-UniRule"/>
</dbReference>
<dbReference type="InterPro" id="IPR003210">
    <property type="entry name" value="Signal_recog_particle_SRP14"/>
</dbReference>
<evidence type="ECO:0000256" key="4">
    <source>
        <dbReference type="ARBA" id="ARBA00022884"/>
    </source>
</evidence>
<dbReference type="GO" id="GO:0030942">
    <property type="term" value="F:endoplasmic reticulum signal peptide binding"/>
    <property type="evidence" value="ECO:0007669"/>
    <property type="project" value="UniProtKB-UniRule"/>
</dbReference>
<reference evidence="9" key="1">
    <citation type="journal article" date="2020" name="Stud. Mycol.">
        <title>101 Dothideomycetes genomes: a test case for predicting lifestyles and emergence of pathogens.</title>
        <authorList>
            <person name="Haridas S."/>
            <person name="Albert R."/>
            <person name="Binder M."/>
            <person name="Bloem J."/>
            <person name="Labutti K."/>
            <person name="Salamov A."/>
            <person name="Andreopoulos B."/>
            <person name="Baker S."/>
            <person name="Barry K."/>
            <person name="Bills G."/>
            <person name="Bluhm B."/>
            <person name="Cannon C."/>
            <person name="Castanera R."/>
            <person name="Culley D."/>
            <person name="Daum C."/>
            <person name="Ezra D."/>
            <person name="Gonzalez J."/>
            <person name="Henrissat B."/>
            <person name="Kuo A."/>
            <person name="Liang C."/>
            <person name="Lipzen A."/>
            <person name="Lutzoni F."/>
            <person name="Magnuson J."/>
            <person name="Mondo S."/>
            <person name="Nolan M."/>
            <person name="Ohm R."/>
            <person name="Pangilinan J."/>
            <person name="Park H.-J."/>
            <person name="Ramirez L."/>
            <person name="Alfaro M."/>
            <person name="Sun H."/>
            <person name="Tritt A."/>
            <person name="Yoshinaga Y."/>
            <person name="Zwiers L.-H."/>
            <person name="Turgeon B."/>
            <person name="Goodwin S."/>
            <person name="Spatafora J."/>
            <person name="Crous P."/>
            <person name="Grigoriev I."/>
        </authorList>
    </citation>
    <scope>NUCLEOTIDE SEQUENCE</scope>
    <source>
        <strain evidence="9">CBS 115976</strain>
    </source>
</reference>
<name>A0A6A6TXK7_9PEZI</name>
<accession>A0A6A6TXK7</accession>
<keyword evidence="6 7" id="KW-0687">Ribonucleoprotein</keyword>
<dbReference type="Proteomes" id="UP000799302">
    <property type="component" value="Unassembled WGS sequence"/>
</dbReference>
<protein>
    <recommendedName>
        <fullName evidence="7">Signal recognition particle subunit SRP14</fullName>
    </recommendedName>
    <alternativeName>
        <fullName evidence="7">Signal recognition particle 14 kDa protein</fullName>
    </alternativeName>
</protein>
<evidence type="ECO:0000256" key="7">
    <source>
        <dbReference type="RuleBase" id="RU368100"/>
    </source>
</evidence>
<evidence type="ECO:0000256" key="3">
    <source>
        <dbReference type="ARBA" id="ARBA00022490"/>
    </source>
</evidence>
<dbReference type="PANTHER" id="PTHR12013">
    <property type="entry name" value="SIGNAL RECOGNITION PARTICLE 14 KD PROTEIN"/>
    <property type="match status" value="1"/>
</dbReference>
<dbReference type="GO" id="GO:0008312">
    <property type="term" value="F:7S RNA binding"/>
    <property type="evidence" value="ECO:0007669"/>
    <property type="project" value="UniProtKB-UniRule"/>
</dbReference>
<dbReference type="AlphaFoldDB" id="A0A6A6TXK7"/>
<evidence type="ECO:0000256" key="6">
    <source>
        <dbReference type="ARBA" id="ARBA00023274"/>
    </source>
</evidence>
<sequence length="131" mass="14735">MAEQERLSNDEFLDRLSELLKSASTKSKASIYLTQKRLSGISDDDTKSDLRSDSLLDYADISPPTHLPVLIRATNGKSKKDRKDKIKIATVVQPDELESFFGKYAELCRTGMSGLKKRDRSKGKKKKKVKA</sequence>
<evidence type="ECO:0000256" key="1">
    <source>
        <dbReference type="ARBA" id="ARBA00004496"/>
    </source>
</evidence>
<comment type="function">
    <text evidence="7">Component of the signal recognition particle (SRP) complex, a ribonucleoprotein complex that mediates the cotranslational targeting of secretory and membrane proteins to the endoplasmic reticulum (ER).</text>
</comment>
<comment type="subcellular location">
    <subcellularLocation>
        <location evidence="1 7">Cytoplasm</location>
    </subcellularLocation>
</comment>
<feature type="region of interest" description="Disordered" evidence="8">
    <location>
        <begin position="112"/>
        <end position="131"/>
    </location>
</feature>
<evidence type="ECO:0000256" key="5">
    <source>
        <dbReference type="ARBA" id="ARBA00023135"/>
    </source>
</evidence>
<evidence type="ECO:0000313" key="9">
    <source>
        <dbReference type="EMBL" id="KAF2664552.1"/>
    </source>
</evidence>
<keyword evidence="4 7" id="KW-0694">RNA-binding</keyword>
<evidence type="ECO:0000256" key="8">
    <source>
        <dbReference type="SAM" id="MobiDB-lite"/>
    </source>
</evidence>
<dbReference type="Gene3D" id="3.30.720.10">
    <property type="entry name" value="Signal recognition particle alu RNA binding heterodimer, srp9/1"/>
    <property type="match status" value="1"/>
</dbReference>
<comment type="subunit">
    <text evidence="7">Component of a fungal signal recognition particle (SRP) complex that consists of a 7SL RNA molecule (scR1) and at least six protein subunits: SRP72, SRP68, SRP54, SEC65, SRP21 and SRP14.</text>
</comment>
<evidence type="ECO:0000256" key="2">
    <source>
        <dbReference type="ARBA" id="ARBA00010349"/>
    </source>
</evidence>
<keyword evidence="3 7" id="KW-0963">Cytoplasm</keyword>